<dbReference type="EMBL" id="CP024785">
    <property type="protein sequence ID" value="AUB37505.1"/>
    <property type="molecule type" value="Genomic_DNA"/>
</dbReference>
<evidence type="ECO:0000313" key="1">
    <source>
        <dbReference type="EMBL" id="AUB37505.1"/>
    </source>
</evidence>
<organism evidence="1 2">
    <name type="scientific">Nostoc flagelliforme CCNUN1</name>
    <dbReference type="NCBI Taxonomy" id="2038116"/>
    <lineage>
        <taxon>Bacteria</taxon>
        <taxon>Bacillati</taxon>
        <taxon>Cyanobacteriota</taxon>
        <taxon>Cyanophyceae</taxon>
        <taxon>Nostocales</taxon>
        <taxon>Nostocaceae</taxon>
        <taxon>Nostoc</taxon>
    </lineage>
</organism>
<dbReference type="KEGG" id="nfl:COO91_03450"/>
<evidence type="ECO:0000313" key="2">
    <source>
        <dbReference type="Proteomes" id="UP000232003"/>
    </source>
</evidence>
<accession>A0A2K8SRR3</accession>
<proteinExistence type="predicted"/>
<name>A0A2K8SRR3_9NOSO</name>
<protein>
    <submittedName>
        <fullName evidence="1">Uncharacterized protein</fullName>
    </submittedName>
</protein>
<dbReference type="Proteomes" id="UP000232003">
    <property type="component" value="Chromosome"/>
</dbReference>
<reference evidence="1 2" key="1">
    <citation type="submission" date="2017-11" db="EMBL/GenBank/DDBJ databases">
        <title>Complete genome of a free-living desiccation-tolerant cyanobacterium and its photosynthetic adaptation to extreme terrestrial habitat.</title>
        <authorList>
            <person name="Shang J."/>
        </authorList>
    </citation>
    <scope>NUCLEOTIDE SEQUENCE [LARGE SCALE GENOMIC DNA]</scope>
    <source>
        <strain evidence="1 2">CCNUN1</strain>
    </source>
</reference>
<dbReference type="AlphaFoldDB" id="A0A2K8SRR3"/>
<keyword evidence="2" id="KW-1185">Reference proteome</keyword>
<gene>
    <name evidence="1" type="ORF">COO91_03450</name>
</gene>
<sequence length="80" mass="9294">MRHTRLVSGNITFNYSAFRDDRVVSCSGGAGTIITYTDRLVPTGETMLIWYWRWKNGYVEGDNGEEYAMNVYVWEWDGTN</sequence>